<dbReference type="InterPro" id="IPR053136">
    <property type="entry name" value="UTP_pyrophosphatase-like"/>
</dbReference>
<comment type="caution">
    <text evidence="2">The sequence shown here is derived from an EMBL/GenBank/DDBJ whole genome shotgun (WGS) entry which is preliminary data.</text>
</comment>
<dbReference type="EMBL" id="JACANB010000005">
    <property type="protein sequence ID" value="MDM1696775.1"/>
    <property type="molecule type" value="Genomic_DNA"/>
</dbReference>
<organism evidence="2 3">
    <name type="scientific">Thiopseudomonas alkaliphila</name>
    <dbReference type="NCBI Taxonomy" id="1697053"/>
    <lineage>
        <taxon>Bacteria</taxon>
        <taxon>Pseudomonadati</taxon>
        <taxon>Pseudomonadota</taxon>
        <taxon>Gammaproteobacteria</taxon>
        <taxon>Pseudomonadales</taxon>
        <taxon>Pseudomonadaceae</taxon>
        <taxon>Thiopseudomonas</taxon>
    </lineage>
</organism>
<accession>A0AAW7DTS7</accession>
<evidence type="ECO:0000313" key="3">
    <source>
        <dbReference type="Proteomes" id="UP001173465"/>
    </source>
</evidence>
<reference evidence="2" key="1">
    <citation type="submission" date="2020-06" db="EMBL/GenBank/DDBJ databases">
        <authorList>
            <person name="Dong N."/>
        </authorList>
    </citation>
    <scope>NUCLEOTIDE SEQUENCE</scope>
    <source>
        <strain evidence="2">DF46-2-2</strain>
    </source>
</reference>
<dbReference type="Pfam" id="PF01863">
    <property type="entry name" value="YgjP-like"/>
    <property type="match status" value="1"/>
</dbReference>
<sequence length="172" mass="20291">MNVSAFSNRYIQHYPLALQQQVEQLWNQQKLNAYLQARYQTPHNYTTDKALYHYIQHLKNTHLKSAPPIAKALYDSKLDVIHHALGLHTSYARVQGNKLKVKKEIRISHLFKQADSAFLNMIVVHELAHLRESAHNKSFYQLCEFMMPNYHQVEFDFRVYLTAQLEKSHQAD</sequence>
<dbReference type="CDD" id="cd07344">
    <property type="entry name" value="M48_yhfN_like"/>
    <property type="match status" value="1"/>
</dbReference>
<protein>
    <submittedName>
        <fullName evidence="2">M48 family metallopeptidase</fullName>
    </submittedName>
</protein>
<dbReference type="Gene3D" id="3.30.2010.10">
    <property type="entry name" value="Metalloproteases ('zincins'), catalytic domain"/>
    <property type="match status" value="1"/>
</dbReference>
<name>A0AAW7DTS7_9GAMM</name>
<evidence type="ECO:0000313" key="2">
    <source>
        <dbReference type="EMBL" id="MDM1696775.1"/>
    </source>
</evidence>
<proteinExistence type="predicted"/>
<reference evidence="2" key="2">
    <citation type="journal article" date="2022" name="Sci. Total Environ.">
        <title>Prevalence, transmission, and molecular epidemiology of tet(X)-positive bacteria among humans, animals, and environmental niches in China: An epidemiological, and genomic-based study.</title>
        <authorList>
            <person name="Dong N."/>
            <person name="Zeng Y."/>
            <person name="Cai C."/>
            <person name="Sun C."/>
            <person name="Lu J."/>
            <person name="Liu C."/>
            <person name="Zhou H."/>
            <person name="Sun Q."/>
            <person name="Shu L."/>
            <person name="Wang H."/>
            <person name="Wang Y."/>
            <person name="Wang S."/>
            <person name="Wu C."/>
            <person name="Chan E.W."/>
            <person name="Chen G."/>
            <person name="Shen Z."/>
            <person name="Chen S."/>
            <person name="Zhang R."/>
        </authorList>
    </citation>
    <scope>NUCLEOTIDE SEQUENCE</scope>
    <source>
        <strain evidence="2">DF46-2-2</strain>
    </source>
</reference>
<dbReference type="Proteomes" id="UP001173465">
    <property type="component" value="Unassembled WGS sequence"/>
</dbReference>
<feature type="domain" description="YgjP-like metallopeptidase" evidence="1">
    <location>
        <begin position="70"/>
        <end position="153"/>
    </location>
</feature>
<dbReference type="PANTHER" id="PTHR30399">
    <property type="entry name" value="UNCHARACTERIZED PROTEIN YGJP"/>
    <property type="match status" value="1"/>
</dbReference>
<dbReference type="PANTHER" id="PTHR30399:SF1">
    <property type="entry name" value="UTP PYROPHOSPHATASE"/>
    <property type="match status" value="1"/>
</dbReference>
<dbReference type="RefSeq" id="WP_286594033.1">
    <property type="nucleotide sequence ID" value="NZ_JACANB010000005.1"/>
</dbReference>
<gene>
    <name evidence="2" type="ORF">HX099_08910</name>
</gene>
<dbReference type="AlphaFoldDB" id="A0AAW7DTS7"/>
<dbReference type="InterPro" id="IPR002725">
    <property type="entry name" value="YgjP-like_metallopeptidase"/>
</dbReference>
<evidence type="ECO:0000259" key="1">
    <source>
        <dbReference type="Pfam" id="PF01863"/>
    </source>
</evidence>